<evidence type="ECO:0000313" key="2">
    <source>
        <dbReference type="Proteomes" id="UP001296967"/>
    </source>
</evidence>
<gene>
    <name evidence="1" type="ORF">CCR82_01600</name>
</gene>
<keyword evidence="2" id="KW-1185">Reference proteome</keyword>
<accession>A0AAJ0UD08</accession>
<dbReference type="EMBL" id="NHSF01000010">
    <property type="protein sequence ID" value="MBK5929261.1"/>
    <property type="molecule type" value="Genomic_DNA"/>
</dbReference>
<dbReference type="AlphaFoldDB" id="A0AAJ0UD08"/>
<comment type="caution">
    <text evidence="1">The sequence shown here is derived from an EMBL/GenBank/DDBJ whole genome shotgun (WGS) entry which is preliminary data.</text>
</comment>
<protein>
    <submittedName>
        <fullName evidence="1">Uncharacterized protein</fullName>
    </submittedName>
</protein>
<organism evidence="1 2">
    <name type="scientific">Halochromatium salexigens</name>
    <name type="common">Chromatium salexigens</name>
    <dbReference type="NCBI Taxonomy" id="49447"/>
    <lineage>
        <taxon>Bacteria</taxon>
        <taxon>Pseudomonadati</taxon>
        <taxon>Pseudomonadota</taxon>
        <taxon>Gammaproteobacteria</taxon>
        <taxon>Chromatiales</taxon>
        <taxon>Chromatiaceae</taxon>
        <taxon>Halochromatium</taxon>
    </lineage>
</organism>
<name>A0AAJ0UD08_HALSE</name>
<reference evidence="1" key="2">
    <citation type="journal article" date="2020" name="Microorganisms">
        <title>Osmotic Adaptation and Compatible Solute Biosynthesis of Phototrophic Bacteria as Revealed from Genome Analyses.</title>
        <authorList>
            <person name="Imhoff J.F."/>
            <person name="Rahn T."/>
            <person name="Kunzel S."/>
            <person name="Keller A."/>
            <person name="Neulinger S.C."/>
        </authorList>
    </citation>
    <scope>NUCLEOTIDE SEQUENCE</scope>
    <source>
        <strain evidence="1">DSM 4395</strain>
    </source>
</reference>
<proteinExistence type="predicted"/>
<dbReference type="Proteomes" id="UP001296967">
    <property type="component" value="Unassembled WGS sequence"/>
</dbReference>
<reference evidence="1" key="1">
    <citation type="submission" date="2017-05" db="EMBL/GenBank/DDBJ databases">
        <authorList>
            <person name="Imhoff J.F."/>
            <person name="Rahn T."/>
            <person name="Kuenzel S."/>
            <person name="Neulinger S.C."/>
        </authorList>
    </citation>
    <scope>NUCLEOTIDE SEQUENCE</scope>
    <source>
        <strain evidence="1">DSM 4395</strain>
    </source>
</reference>
<sequence>MMAVLLNGVAQVEYDRAKPLPDYQGAYLDKMDRKMEAEGIEIDGEPVQAPTLAQKAQFVAANLASAILADDEAQVAAMTTWLAVRLPDLKQVKLREEEGGFAIELEFDEAYIKQHPVQITPRRH</sequence>
<evidence type="ECO:0000313" key="1">
    <source>
        <dbReference type="EMBL" id="MBK5929261.1"/>
    </source>
</evidence>